<evidence type="ECO:0000313" key="1">
    <source>
        <dbReference type="EMBL" id="RKQ90910.1"/>
    </source>
</evidence>
<sequence length="32" mass="3580">MLVESGLMLLVAEHCVALAPRCDELPRMHVFV</sequence>
<organism evidence="1 2">
    <name type="scientific">Solirubrobacter pauli</name>
    <dbReference type="NCBI Taxonomy" id="166793"/>
    <lineage>
        <taxon>Bacteria</taxon>
        <taxon>Bacillati</taxon>
        <taxon>Actinomycetota</taxon>
        <taxon>Thermoleophilia</taxon>
        <taxon>Solirubrobacterales</taxon>
        <taxon>Solirubrobacteraceae</taxon>
        <taxon>Solirubrobacter</taxon>
    </lineage>
</organism>
<gene>
    <name evidence="1" type="ORF">C8N24_0725</name>
</gene>
<evidence type="ECO:0000313" key="2">
    <source>
        <dbReference type="Proteomes" id="UP000278962"/>
    </source>
</evidence>
<comment type="caution">
    <text evidence="1">The sequence shown here is derived from an EMBL/GenBank/DDBJ whole genome shotgun (WGS) entry which is preliminary data.</text>
</comment>
<name>A0A660LAH3_9ACTN</name>
<reference evidence="1 2" key="1">
    <citation type="submission" date="2018-10" db="EMBL/GenBank/DDBJ databases">
        <title>Genomic Encyclopedia of Archaeal and Bacterial Type Strains, Phase II (KMG-II): from individual species to whole genera.</title>
        <authorList>
            <person name="Goeker M."/>
        </authorList>
    </citation>
    <scope>NUCLEOTIDE SEQUENCE [LARGE SCALE GENOMIC DNA]</scope>
    <source>
        <strain evidence="1 2">DSM 14954</strain>
    </source>
</reference>
<protein>
    <submittedName>
        <fullName evidence="1">Uncharacterized protein</fullName>
    </submittedName>
</protein>
<keyword evidence="2" id="KW-1185">Reference proteome</keyword>
<proteinExistence type="predicted"/>
<dbReference type="EMBL" id="RBIL01000001">
    <property type="protein sequence ID" value="RKQ90910.1"/>
    <property type="molecule type" value="Genomic_DNA"/>
</dbReference>
<dbReference type="Proteomes" id="UP000278962">
    <property type="component" value="Unassembled WGS sequence"/>
</dbReference>
<accession>A0A660LAH3</accession>
<dbReference type="AlphaFoldDB" id="A0A660LAH3"/>